<evidence type="ECO:0000313" key="4">
    <source>
        <dbReference type="EMBL" id="CAB4681237.1"/>
    </source>
</evidence>
<sequence>MRIVRVSVDGELFYGVLEGVSPENEPTEASLVVLVHGHPFGDLVPEGRIIPLADTRLLAPVLPSKIVAVGKNYADHAKEMGGQVPASPLIFLKPSTSIIGPGESIALPWQSEKVEHEAELAVVIGRLCSDVPVDRVKEVILGYTCANDVTARDLQQADVQWTRAKAFDTFCPIGPWIETDLDVEDARITCSVDGVVRQSGSTNDMVHDIATLIAYISSIMTLIPGDVILTGTPAGVGPIVAGNNVTVAIEGIGTLTNPVVDRV</sequence>
<dbReference type="GO" id="GO:0046872">
    <property type="term" value="F:metal ion binding"/>
    <property type="evidence" value="ECO:0007669"/>
    <property type="project" value="UniProtKB-KW"/>
</dbReference>
<proteinExistence type="predicted"/>
<dbReference type="SUPFAM" id="SSF56529">
    <property type="entry name" value="FAH"/>
    <property type="match status" value="1"/>
</dbReference>
<dbReference type="PANTHER" id="PTHR11820">
    <property type="entry name" value="ACYLPYRUVASE"/>
    <property type="match status" value="1"/>
</dbReference>
<reference evidence="4" key="1">
    <citation type="submission" date="2020-05" db="EMBL/GenBank/DDBJ databases">
        <authorList>
            <person name="Chiriac C."/>
            <person name="Salcher M."/>
            <person name="Ghai R."/>
            <person name="Kavagutti S V."/>
        </authorList>
    </citation>
    <scope>NUCLEOTIDE SEQUENCE</scope>
</reference>
<name>A0A6J6N505_9ZZZZ</name>
<dbReference type="Pfam" id="PF10370">
    <property type="entry name" value="Rv2993c-like_N"/>
    <property type="match status" value="1"/>
</dbReference>
<dbReference type="Gene3D" id="2.30.30.370">
    <property type="entry name" value="FAH"/>
    <property type="match status" value="1"/>
</dbReference>
<feature type="domain" description="Rv2993c-like N-terminal" evidence="3">
    <location>
        <begin position="1"/>
        <end position="60"/>
    </location>
</feature>
<evidence type="ECO:0000259" key="2">
    <source>
        <dbReference type="Pfam" id="PF01557"/>
    </source>
</evidence>
<protein>
    <submittedName>
        <fullName evidence="4">Unannotated protein</fullName>
    </submittedName>
</protein>
<dbReference type="InterPro" id="IPR011234">
    <property type="entry name" value="Fumarylacetoacetase-like_C"/>
</dbReference>
<dbReference type="AlphaFoldDB" id="A0A6J6N505"/>
<evidence type="ECO:0000256" key="1">
    <source>
        <dbReference type="ARBA" id="ARBA00022723"/>
    </source>
</evidence>
<dbReference type="PANTHER" id="PTHR11820:SF7">
    <property type="entry name" value="ACYLPYRUVASE FAHD1, MITOCHONDRIAL"/>
    <property type="match status" value="1"/>
</dbReference>
<feature type="domain" description="Fumarylacetoacetase-like C-terminal" evidence="2">
    <location>
        <begin position="65"/>
        <end position="260"/>
    </location>
</feature>
<dbReference type="EMBL" id="CAEZWW010000169">
    <property type="protein sequence ID" value="CAB4681237.1"/>
    <property type="molecule type" value="Genomic_DNA"/>
</dbReference>
<keyword evidence="1" id="KW-0479">Metal-binding</keyword>
<dbReference type="Pfam" id="PF01557">
    <property type="entry name" value="FAA_hydrolase"/>
    <property type="match status" value="1"/>
</dbReference>
<dbReference type="GO" id="GO:0018773">
    <property type="term" value="F:acetylpyruvate hydrolase activity"/>
    <property type="evidence" value="ECO:0007669"/>
    <property type="project" value="TreeGrafter"/>
</dbReference>
<dbReference type="Gene3D" id="3.90.850.10">
    <property type="entry name" value="Fumarylacetoacetase-like, C-terminal domain"/>
    <property type="match status" value="1"/>
</dbReference>
<gene>
    <name evidence="4" type="ORF">UFOPK2310_01242</name>
</gene>
<dbReference type="GO" id="GO:0019752">
    <property type="term" value="P:carboxylic acid metabolic process"/>
    <property type="evidence" value="ECO:0007669"/>
    <property type="project" value="UniProtKB-ARBA"/>
</dbReference>
<organism evidence="4">
    <name type="scientific">freshwater metagenome</name>
    <dbReference type="NCBI Taxonomy" id="449393"/>
    <lineage>
        <taxon>unclassified sequences</taxon>
        <taxon>metagenomes</taxon>
        <taxon>ecological metagenomes</taxon>
    </lineage>
</organism>
<dbReference type="GO" id="GO:0016853">
    <property type="term" value="F:isomerase activity"/>
    <property type="evidence" value="ECO:0007669"/>
    <property type="project" value="UniProtKB-ARBA"/>
</dbReference>
<dbReference type="InterPro" id="IPR036663">
    <property type="entry name" value="Fumarylacetoacetase_C_sf"/>
</dbReference>
<evidence type="ECO:0000259" key="3">
    <source>
        <dbReference type="Pfam" id="PF10370"/>
    </source>
</evidence>
<dbReference type="FunFam" id="3.90.850.10:FF:000002">
    <property type="entry name" value="2-hydroxyhepta-2,4-diene-1,7-dioate isomerase"/>
    <property type="match status" value="1"/>
</dbReference>
<accession>A0A6J6N505</accession>
<dbReference type="InterPro" id="IPR018833">
    <property type="entry name" value="Rv2993c-like_N"/>
</dbReference>